<comment type="caution">
    <text evidence="14">The sequence shown here is derived from an EMBL/GenBank/DDBJ whole genome shotgun (WGS) entry which is preliminary data.</text>
</comment>
<dbReference type="FunFam" id="3.30.50.10:FF:000006">
    <property type="entry name" value="Nuclear receptor subfamily 5 group A member"/>
    <property type="match status" value="1"/>
</dbReference>
<dbReference type="InterPro" id="IPR013088">
    <property type="entry name" value="Znf_NHR/GATA"/>
</dbReference>
<dbReference type="EMBL" id="RCHS01002737">
    <property type="protein sequence ID" value="RMX45985.1"/>
    <property type="molecule type" value="Genomic_DNA"/>
</dbReference>
<evidence type="ECO:0000259" key="13">
    <source>
        <dbReference type="PROSITE" id="PS51843"/>
    </source>
</evidence>
<dbReference type="InterPro" id="IPR050274">
    <property type="entry name" value="Nuclear_hormone_rcpt_NR2"/>
</dbReference>
<dbReference type="InterPro" id="IPR001723">
    <property type="entry name" value="Nuclear_hrmn_rcpt"/>
</dbReference>
<reference evidence="14 15" key="1">
    <citation type="journal article" date="2018" name="Sci. Rep.">
        <title>Comparative analysis of the Pocillopora damicornis genome highlights role of immune system in coral evolution.</title>
        <authorList>
            <person name="Cunning R."/>
            <person name="Bay R.A."/>
            <person name="Gillette P."/>
            <person name="Baker A.C."/>
            <person name="Traylor-Knowles N."/>
        </authorList>
    </citation>
    <scope>NUCLEOTIDE SEQUENCE [LARGE SCALE GENOMIC DNA]</scope>
    <source>
        <strain evidence="14">RSMAS</strain>
        <tissue evidence="14">Whole animal</tissue>
    </source>
</reference>
<dbReference type="PANTHER" id="PTHR24083">
    <property type="entry name" value="NUCLEAR HORMONE RECEPTOR"/>
    <property type="match status" value="1"/>
</dbReference>
<dbReference type="Gene3D" id="3.30.50.10">
    <property type="entry name" value="Erythroid Transcription Factor GATA-1, subunit A"/>
    <property type="match status" value="1"/>
</dbReference>
<dbReference type="GO" id="GO:0003700">
    <property type="term" value="F:DNA-binding transcription factor activity"/>
    <property type="evidence" value="ECO:0007669"/>
    <property type="project" value="InterPro"/>
</dbReference>
<sequence length="429" mass="48839">NHRSGGSRDYPGSWSSQTTRCDSSVQVQKPLYHSSETIKRHDLRRGIRQFLLAVFWSGEDMEVEQHTVVEERDMERESSSPKKQESIERKPEVLCKVCGDISSGRHYGVYTCDGCSGFFMRSVRRDMVYSCKGNGNCVVDKKRRNQCQACRFQKCLDVKMNRFAVQQERQPNSARLLKPPMGDEYASKLVNSDFLTSLIVAEPCREAVHRFGHQAPGIPYPSQQEIATSLYCSTPDAICESAARLLFISVKWARNIPSFVNLPFRDQVILLEEGWRELFIMGAVQWNMPLEVAPLLAAAGMHVDNTPAEKIVATMADIRMLQEISARFRSLQVGEAEFACLKAVVLFKSELRGLRDPQQVECYQDQAQIMLGDYIRRHFPGQQVRFGKLLLMLPSLRMVNPKTIEELFFRQTIGSVAIESLLCDMFKSS</sequence>
<evidence type="ECO:0000256" key="2">
    <source>
        <dbReference type="ARBA" id="ARBA00022723"/>
    </source>
</evidence>
<evidence type="ECO:0000256" key="7">
    <source>
        <dbReference type="ARBA" id="ARBA00023163"/>
    </source>
</evidence>
<dbReference type="GO" id="GO:0043565">
    <property type="term" value="F:sequence-specific DNA binding"/>
    <property type="evidence" value="ECO:0007669"/>
    <property type="project" value="InterPro"/>
</dbReference>
<feature type="domain" description="NR LBD" evidence="13">
    <location>
        <begin position="190"/>
        <end position="429"/>
    </location>
</feature>
<keyword evidence="6 10" id="KW-0238">DNA-binding</keyword>
<gene>
    <name evidence="14" type="ORF">pdam_00002062</name>
</gene>
<dbReference type="Proteomes" id="UP000275408">
    <property type="component" value="Unassembled WGS sequence"/>
</dbReference>
<feature type="domain" description="Nuclear receptor" evidence="12">
    <location>
        <begin position="92"/>
        <end position="167"/>
    </location>
</feature>
<keyword evidence="8 10" id="KW-0675">Receptor</keyword>
<dbReference type="OrthoDB" id="5771769at2759"/>
<dbReference type="Gene3D" id="1.10.565.10">
    <property type="entry name" value="Retinoid X Receptor"/>
    <property type="match status" value="1"/>
</dbReference>
<comment type="similarity">
    <text evidence="10">Belongs to the nuclear hormone receptor family.</text>
</comment>
<dbReference type="Pfam" id="PF00104">
    <property type="entry name" value="Hormone_recep"/>
    <property type="match status" value="1"/>
</dbReference>
<evidence type="ECO:0000259" key="12">
    <source>
        <dbReference type="PROSITE" id="PS51030"/>
    </source>
</evidence>
<proteinExistence type="inferred from homology"/>
<dbReference type="CDD" id="cd06950">
    <property type="entry name" value="NR_LBD_Tlx_PNR_like"/>
    <property type="match status" value="1"/>
</dbReference>
<evidence type="ECO:0000256" key="9">
    <source>
        <dbReference type="ARBA" id="ARBA00023242"/>
    </source>
</evidence>
<dbReference type="SMART" id="SM00430">
    <property type="entry name" value="HOLI"/>
    <property type="match status" value="1"/>
</dbReference>
<evidence type="ECO:0000256" key="10">
    <source>
        <dbReference type="RuleBase" id="RU004334"/>
    </source>
</evidence>
<keyword evidence="5 10" id="KW-0805">Transcription regulation</keyword>
<dbReference type="SMART" id="SM00399">
    <property type="entry name" value="ZnF_C4"/>
    <property type="match status" value="1"/>
</dbReference>
<evidence type="ECO:0000256" key="5">
    <source>
        <dbReference type="ARBA" id="ARBA00023015"/>
    </source>
</evidence>
<keyword evidence="7 10" id="KW-0804">Transcription</keyword>
<feature type="region of interest" description="Disordered" evidence="11">
    <location>
        <begin position="1"/>
        <end position="21"/>
    </location>
</feature>
<keyword evidence="2 10" id="KW-0479">Metal-binding</keyword>
<evidence type="ECO:0000256" key="1">
    <source>
        <dbReference type="ARBA" id="ARBA00004123"/>
    </source>
</evidence>
<evidence type="ECO:0000313" key="15">
    <source>
        <dbReference type="Proteomes" id="UP000275408"/>
    </source>
</evidence>
<protein>
    <recommendedName>
        <fullName evidence="16">Nuclear receptor subfamily 2 group E member 1</fullName>
    </recommendedName>
</protein>
<dbReference type="PRINTS" id="PR00398">
    <property type="entry name" value="STRDHORMONER"/>
</dbReference>
<evidence type="ECO:0000256" key="8">
    <source>
        <dbReference type="ARBA" id="ARBA00023170"/>
    </source>
</evidence>
<dbReference type="PROSITE" id="PS51843">
    <property type="entry name" value="NR_LBD"/>
    <property type="match status" value="1"/>
</dbReference>
<dbReference type="InterPro" id="IPR001628">
    <property type="entry name" value="Znf_hrmn_rcpt"/>
</dbReference>
<dbReference type="PRINTS" id="PR01282">
    <property type="entry name" value="COUPTNFACTOR"/>
</dbReference>
<dbReference type="FunFam" id="1.10.565.10:FF:000083">
    <property type="entry name" value="Predicted protein"/>
    <property type="match status" value="1"/>
</dbReference>
<evidence type="ECO:0000313" key="14">
    <source>
        <dbReference type="EMBL" id="RMX45985.1"/>
    </source>
</evidence>
<evidence type="ECO:0008006" key="16">
    <source>
        <dbReference type="Google" id="ProtNLM"/>
    </source>
</evidence>
<comment type="subcellular location">
    <subcellularLocation>
        <location evidence="1 10">Nucleus</location>
    </subcellularLocation>
</comment>
<dbReference type="STRING" id="46731.A0A3M6TX42"/>
<feature type="non-terminal residue" evidence="14">
    <location>
        <position position="1"/>
    </location>
</feature>
<evidence type="ECO:0000256" key="3">
    <source>
        <dbReference type="ARBA" id="ARBA00022771"/>
    </source>
</evidence>
<dbReference type="AlphaFoldDB" id="A0A3M6TX42"/>
<organism evidence="14 15">
    <name type="scientific">Pocillopora damicornis</name>
    <name type="common">Cauliflower coral</name>
    <name type="synonym">Millepora damicornis</name>
    <dbReference type="NCBI Taxonomy" id="46731"/>
    <lineage>
        <taxon>Eukaryota</taxon>
        <taxon>Metazoa</taxon>
        <taxon>Cnidaria</taxon>
        <taxon>Anthozoa</taxon>
        <taxon>Hexacorallia</taxon>
        <taxon>Scleractinia</taxon>
        <taxon>Astrocoeniina</taxon>
        <taxon>Pocilloporidae</taxon>
        <taxon>Pocillopora</taxon>
    </lineage>
</organism>
<dbReference type="PROSITE" id="PS00031">
    <property type="entry name" value="NUCLEAR_REC_DBD_1"/>
    <property type="match status" value="1"/>
</dbReference>
<dbReference type="SUPFAM" id="SSF57716">
    <property type="entry name" value="Glucocorticoid receptor-like (DNA-binding domain)"/>
    <property type="match status" value="1"/>
</dbReference>
<dbReference type="GO" id="GO:0005634">
    <property type="term" value="C:nucleus"/>
    <property type="evidence" value="ECO:0007669"/>
    <property type="project" value="UniProtKB-SubCell"/>
</dbReference>
<dbReference type="GO" id="GO:0008270">
    <property type="term" value="F:zinc ion binding"/>
    <property type="evidence" value="ECO:0007669"/>
    <property type="project" value="UniProtKB-KW"/>
</dbReference>
<evidence type="ECO:0000256" key="4">
    <source>
        <dbReference type="ARBA" id="ARBA00022833"/>
    </source>
</evidence>
<dbReference type="InterPro" id="IPR000536">
    <property type="entry name" value="Nucl_hrmn_rcpt_lig-bd"/>
</dbReference>
<keyword evidence="9 10" id="KW-0539">Nucleus</keyword>
<dbReference type="PRINTS" id="PR00047">
    <property type="entry name" value="STROIDFINGER"/>
</dbReference>
<keyword evidence="15" id="KW-1185">Reference proteome</keyword>
<dbReference type="PROSITE" id="PS51030">
    <property type="entry name" value="NUCLEAR_REC_DBD_2"/>
    <property type="match status" value="1"/>
</dbReference>
<accession>A0A3M6TX42</accession>
<dbReference type="InterPro" id="IPR035500">
    <property type="entry name" value="NHR-like_dom_sf"/>
</dbReference>
<dbReference type="Pfam" id="PF00105">
    <property type="entry name" value="zf-C4"/>
    <property type="match status" value="1"/>
</dbReference>
<keyword evidence="4 10" id="KW-0862">Zinc</keyword>
<evidence type="ECO:0000256" key="11">
    <source>
        <dbReference type="SAM" id="MobiDB-lite"/>
    </source>
</evidence>
<dbReference type="SUPFAM" id="SSF48508">
    <property type="entry name" value="Nuclear receptor ligand-binding domain"/>
    <property type="match status" value="1"/>
</dbReference>
<evidence type="ECO:0000256" key="6">
    <source>
        <dbReference type="ARBA" id="ARBA00023125"/>
    </source>
</evidence>
<name>A0A3M6TX42_POCDA</name>
<keyword evidence="3 10" id="KW-0863">Zinc-finger</keyword>